<evidence type="ECO:0000313" key="1">
    <source>
        <dbReference type="EMBL" id="KAF7263221.1"/>
    </source>
</evidence>
<protein>
    <submittedName>
        <fullName evidence="1">Uncharacterized protein</fullName>
    </submittedName>
</protein>
<gene>
    <name evidence="1" type="ORF">GWI33_003482</name>
</gene>
<keyword evidence="2" id="KW-1185">Reference proteome</keyword>
<reference evidence="1" key="1">
    <citation type="submission" date="2020-08" db="EMBL/GenBank/DDBJ databases">
        <title>Genome sequencing and assembly of the red palm weevil Rhynchophorus ferrugineus.</title>
        <authorList>
            <person name="Dias G.B."/>
            <person name="Bergman C.M."/>
            <person name="Manee M."/>
        </authorList>
    </citation>
    <scope>NUCLEOTIDE SEQUENCE</scope>
    <source>
        <strain evidence="1">AA-2017</strain>
        <tissue evidence="1">Whole larva</tissue>
    </source>
</reference>
<dbReference type="AlphaFoldDB" id="A0A834M0K7"/>
<proteinExistence type="predicted"/>
<name>A0A834M0K7_RHYFE</name>
<sequence>QQSTGADAIQSNAVLGDCELSISDWPPVTHSISQSTIAVAAAACFR</sequence>
<feature type="non-terminal residue" evidence="1">
    <location>
        <position position="1"/>
    </location>
</feature>
<organism evidence="1 2">
    <name type="scientific">Rhynchophorus ferrugineus</name>
    <name type="common">Red palm weevil</name>
    <name type="synonym">Curculio ferrugineus</name>
    <dbReference type="NCBI Taxonomy" id="354439"/>
    <lineage>
        <taxon>Eukaryota</taxon>
        <taxon>Metazoa</taxon>
        <taxon>Ecdysozoa</taxon>
        <taxon>Arthropoda</taxon>
        <taxon>Hexapoda</taxon>
        <taxon>Insecta</taxon>
        <taxon>Pterygota</taxon>
        <taxon>Neoptera</taxon>
        <taxon>Endopterygota</taxon>
        <taxon>Coleoptera</taxon>
        <taxon>Polyphaga</taxon>
        <taxon>Cucujiformia</taxon>
        <taxon>Curculionidae</taxon>
        <taxon>Dryophthorinae</taxon>
        <taxon>Rhynchophorus</taxon>
    </lineage>
</organism>
<accession>A0A834M0K7</accession>
<comment type="caution">
    <text evidence="1">The sequence shown here is derived from an EMBL/GenBank/DDBJ whole genome shotgun (WGS) entry which is preliminary data.</text>
</comment>
<dbReference type="EMBL" id="JAACXV010022960">
    <property type="protein sequence ID" value="KAF7263221.1"/>
    <property type="molecule type" value="Genomic_DNA"/>
</dbReference>
<dbReference type="Proteomes" id="UP000625711">
    <property type="component" value="Unassembled WGS sequence"/>
</dbReference>
<evidence type="ECO:0000313" key="2">
    <source>
        <dbReference type="Proteomes" id="UP000625711"/>
    </source>
</evidence>